<dbReference type="STRING" id="51028.A0A3P6I3X9"/>
<sequence length="350" mass="41032">MIFFSPILVYFYLFTLIFTKKKRCQKFVCHLIKTITTVLHPFFIDGCKRKNILGNTVIHPKRTILRVAKKLVFFEYIIDCRIVTVKKKMFEIWIQLFQCNQEKKNEQKIVINLQANLDWAGQCTKWCTCDSNKKLSCTNLGCLKGGLCQAPNATLEFGEQIYIKNRGACFCHSGNFICELPEEPFRFEKRLYLLVGYSQNEIDMLREKIPARKLEEAFYFSSDSLERNLAKALQNAFESYISTVRPPFILSYTVEWQGISRFRNDTRRRFHRGPDAKRCSIYVQALAKMIARNEVPHSQLLLSTVKQIRVLDFLRGLPDNHFRVVLLTFLLDFLTLTAFFIVRKKSDTHD</sequence>
<gene>
    <name evidence="3" type="ORF">EVEC_LOCUS11081</name>
</gene>
<dbReference type="Pfam" id="PF25537">
    <property type="entry name" value="DUF7921"/>
    <property type="match status" value="1"/>
</dbReference>
<keyword evidence="1" id="KW-1133">Transmembrane helix</keyword>
<keyword evidence="1" id="KW-0812">Transmembrane</keyword>
<name>A0A3P6I3X9_ENTVE</name>
<dbReference type="EMBL" id="UXUI01011553">
    <property type="protein sequence ID" value="VDD96330.1"/>
    <property type="molecule type" value="Genomic_DNA"/>
</dbReference>
<accession>A0A3P6I3X9</accession>
<proteinExistence type="predicted"/>
<evidence type="ECO:0000313" key="4">
    <source>
        <dbReference type="Proteomes" id="UP000274131"/>
    </source>
</evidence>
<feature type="transmembrane region" description="Helical" evidence="1">
    <location>
        <begin position="322"/>
        <end position="342"/>
    </location>
</feature>
<keyword evidence="4" id="KW-1185">Reference proteome</keyword>
<dbReference type="OrthoDB" id="6374728at2759"/>
<evidence type="ECO:0000256" key="1">
    <source>
        <dbReference type="SAM" id="Phobius"/>
    </source>
</evidence>
<keyword evidence="1" id="KW-0472">Membrane</keyword>
<dbReference type="InterPro" id="IPR057681">
    <property type="entry name" value="DUF7921"/>
</dbReference>
<evidence type="ECO:0000259" key="2">
    <source>
        <dbReference type="Pfam" id="PF25537"/>
    </source>
</evidence>
<evidence type="ECO:0000313" key="3">
    <source>
        <dbReference type="EMBL" id="VDD96330.1"/>
    </source>
</evidence>
<organism evidence="3 4">
    <name type="scientific">Enterobius vermicularis</name>
    <name type="common">Human pinworm</name>
    <dbReference type="NCBI Taxonomy" id="51028"/>
    <lineage>
        <taxon>Eukaryota</taxon>
        <taxon>Metazoa</taxon>
        <taxon>Ecdysozoa</taxon>
        <taxon>Nematoda</taxon>
        <taxon>Chromadorea</taxon>
        <taxon>Rhabditida</taxon>
        <taxon>Spirurina</taxon>
        <taxon>Oxyuridomorpha</taxon>
        <taxon>Oxyuroidea</taxon>
        <taxon>Oxyuridae</taxon>
        <taxon>Enterobius</taxon>
    </lineage>
</organism>
<reference evidence="3 4" key="1">
    <citation type="submission" date="2018-10" db="EMBL/GenBank/DDBJ databases">
        <authorList>
            <consortium name="Pathogen Informatics"/>
        </authorList>
    </citation>
    <scope>NUCLEOTIDE SEQUENCE [LARGE SCALE GENOMIC DNA]</scope>
</reference>
<feature type="domain" description="DUF7921" evidence="2">
    <location>
        <begin position="142"/>
        <end position="181"/>
    </location>
</feature>
<dbReference type="Proteomes" id="UP000274131">
    <property type="component" value="Unassembled WGS sequence"/>
</dbReference>
<protein>
    <recommendedName>
        <fullName evidence="2">DUF7921 domain-containing protein</fullName>
    </recommendedName>
</protein>
<dbReference type="AlphaFoldDB" id="A0A3P6I3X9"/>